<accession>A0A2P6MTV1</accession>
<reference evidence="2 3" key="1">
    <citation type="journal article" date="2018" name="Genome Biol. Evol.">
        <title>Multiple Roots of Fruiting Body Formation in Amoebozoa.</title>
        <authorList>
            <person name="Hillmann F."/>
            <person name="Forbes G."/>
            <person name="Novohradska S."/>
            <person name="Ferling I."/>
            <person name="Riege K."/>
            <person name="Groth M."/>
            <person name="Westermann M."/>
            <person name="Marz M."/>
            <person name="Spaller T."/>
            <person name="Winckler T."/>
            <person name="Schaap P."/>
            <person name="Glockner G."/>
        </authorList>
    </citation>
    <scope>NUCLEOTIDE SEQUENCE [LARGE SCALE GENOMIC DNA]</scope>
    <source>
        <strain evidence="2 3">Jena</strain>
    </source>
</reference>
<evidence type="ECO:0000313" key="3">
    <source>
        <dbReference type="Proteomes" id="UP000241769"/>
    </source>
</evidence>
<organism evidence="2 3">
    <name type="scientific">Planoprotostelium fungivorum</name>
    <dbReference type="NCBI Taxonomy" id="1890364"/>
    <lineage>
        <taxon>Eukaryota</taxon>
        <taxon>Amoebozoa</taxon>
        <taxon>Evosea</taxon>
        <taxon>Variosea</taxon>
        <taxon>Cavosteliida</taxon>
        <taxon>Cavosteliaceae</taxon>
        <taxon>Planoprotostelium</taxon>
    </lineage>
</organism>
<dbReference type="InParanoid" id="A0A2P6MTV1"/>
<name>A0A2P6MTV1_9EUKA</name>
<evidence type="ECO:0000256" key="1">
    <source>
        <dbReference type="SAM" id="MobiDB-lite"/>
    </source>
</evidence>
<proteinExistence type="predicted"/>
<protein>
    <submittedName>
        <fullName evidence="2">Uncharacterized protein</fullName>
    </submittedName>
</protein>
<evidence type="ECO:0000313" key="2">
    <source>
        <dbReference type="EMBL" id="PRP75145.1"/>
    </source>
</evidence>
<dbReference type="AlphaFoldDB" id="A0A2P6MTV1"/>
<keyword evidence="3" id="KW-1185">Reference proteome</keyword>
<dbReference type="EMBL" id="MDYQ01000418">
    <property type="protein sequence ID" value="PRP75145.1"/>
    <property type="molecule type" value="Genomic_DNA"/>
</dbReference>
<gene>
    <name evidence="2" type="ORF">PROFUN_15985</name>
</gene>
<feature type="region of interest" description="Disordered" evidence="1">
    <location>
        <begin position="57"/>
        <end position="81"/>
    </location>
</feature>
<comment type="caution">
    <text evidence="2">The sequence shown here is derived from an EMBL/GenBank/DDBJ whole genome shotgun (WGS) entry which is preliminary data.</text>
</comment>
<dbReference type="Proteomes" id="UP000241769">
    <property type="component" value="Unassembled WGS sequence"/>
</dbReference>
<sequence length="81" mass="9620">MRISWRKQRRRGFIALYEETFIFNRTHKHKHTPKLGMSEEVGGTDYSVSPYYLGKRPNTSTRFPPRLHKASTERMNAYKSS</sequence>